<protein>
    <recommendedName>
        <fullName evidence="1">Methyltransferase domain-containing protein</fullName>
    </recommendedName>
</protein>
<dbReference type="Gene3D" id="3.40.50.150">
    <property type="entry name" value="Vaccinia Virus protein VP39"/>
    <property type="match status" value="1"/>
</dbReference>
<dbReference type="InterPro" id="IPR029063">
    <property type="entry name" value="SAM-dependent_MTases_sf"/>
</dbReference>
<comment type="caution">
    <text evidence="2">The sequence shown here is derived from an EMBL/GenBank/DDBJ whole genome shotgun (WGS) entry which is preliminary data.</text>
</comment>
<reference evidence="2 3" key="1">
    <citation type="submission" date="2017-09" db="EMBL/GenBank/DDBJ databases">
        <title>Depth-based differentiation of microbial function through sediment-hosted aquifers and enrichment of novel symbionts in the deep terrestrial subsurface.</title>
        <authorList>
            <person name="Probst A.J."/>
            <person name="Ladd B."/>
            <person name="Jarett J.K."/>
            <person name="Geller-Mcgrath D.E."/>
            <person name="Sieber C.M."/>
            <person name="Emerson J.B."/>
            <person name="Anantharaman K."/>
            <person name="Thomas B.C."/>
            <person name="Malmstrom R."/>
            <person name="Stieglmeier M."/>
            <person name="Klingl A."/>
            <person name="Woyke T."/>
            <person name="Ryan C.M."/>
            <person name="Banfield J.F."/>
        </authorList>
    </citation>
    <scope>NUCLEOTIDE SEQUENCE [LARGE SCALE GENOMIC DNA]</scope>
    <source>
        <strain evidence="2">CG11_big_fil_rev_8_21_14_0_20_39_10</strain>
    </source>
</reference>
<organism evidence="2 3">
    <name type="scientific">Candidatus Falkowbacteria bacterium CG11_big_fil_rev_8_21_14_0_20_39_10</name>
    <dbReference type="NCBI Taxonomy" id="1974570"/>
    <lineage>
        <taxon>Bacteria</taxon>
        <taxon>Candidatus Falkowiibacteriota</taxon>
    </lineage>
</organism>
<evidence type="ECO:0000259" key="1">
    <source>
        <dbReference type="Pfam" id="PF13649"/>
    </source>
</evidence>
<dbReference type="Proteomes" id="UP000230869">
    <property type="component" value="Unassembled WGS sequence"/>
</dbReference>
<dbReference type="CDD" id="cd02440">
    <property type="entry name" value="AdoMet_MTases"/>
    <property type="match status" value="1"/>
</dbReference>
<dbReference type="Pfam" id="PF13649">
    <property type="entry name" value="Methyltransf_25"/>
    <property type="match status" value="1"/>
</dbReference>
<dbReference type="InterPro" id="IPR041698">
    <property type="entry name" value="Methyltransf_25"/>
</dbReference>
<name>A0A2M6K9I2_9BACT</name>
<evidence type="ECO:0000313" key="2">
    <source>
        <dbReference type="EMBL" id="PIR13674.1"/>
    </source>
</evidence>
<accession>A0A2M6K9I2</accession>
<gene>
    <name evidence="2" type="ORF">COV49_01365</name>
</gene>
<feature type="domain" description="Methyltransferase" evidence="1">
    <location>
        <begin position="49"/>
        <end position="139"/>
    </location>
</feature>
<proteinExistence type="predicted"/>
<dbReference type="SUPFAM" id="SSF53335">
    <property type="entry name" value="S-adenosyl-L-methionine-dependent methyltransferases"/>
    <property type="match status" value="1"/>
</dbReference>
<dbReference type="AlphaFoldDB" id="A0A2M6K9I2"/>
<dbReference type="EMBL" id="PCWW01000024">
    <property type="protein sequence ID" value="PIR13674.1"/>
    <property type="molecule type" value="Genomic_DNA"/>
</dbReference>
<evidence type="ECO:0000313" key="3">
    <source>
        <dbReference type="Proteomes" id="UP000230869"/>
    </source>
</evidence>
<sequence length="219" mass="25864">MNQKDFWKKESWQYFQRNYQDKDLKKIEPSEFVVELLEKHPVEIGGGSILDIGCGPAHNLHYLFRELKAGRGVGTESSEQTVDVLSKNFKEYEFIANNSAVLPFKTGEFDLVLLRSVLHWIDRNYLLQTLGEAVRVTKKYLIISDFCPRHPYYSIYGHNRDYKTYKISYQKLIEELGTIKTLSSFYSRDNDEWNRLQTGLYEKFAFEEMHSVKSEEDFK</sequence>